<evidence type="ECO:0000313" key="3">
    <source>
        <dbReference type="Proteomes" id="UP000008867"/>
    </source>
</evidence>
<proteinExistence type="predicted"/>
<feature type="region of interest" description="Disordered" evidence="1">
    <location>
        <begin position="81"/>
        <end position="121"/>
    </location>
</feature>
<evidence type="ECO:0000313" key="2">
    <source>
        <dbReference type="EMBL" id="CBQ68938.1"/>
    </source>
</evidence>
<dbReference type="AlphaFoldDB" id="E6ZNY1"/>
<protein>
    <submittedName>
        <fullName evidence="2">Uncharacterized protein</fullName>
    </submittedName>
</protein>
<feature type="compositionally biased region" description="Basic and acidic residues" evidence="1">
    <location>
        <begin position="280"/>
        <end position="294"/>
    </location>
</feature>
<dbReference type="eggNOG" id="ENOG502R37H">
    <property type="taxonomic scope" value="Eukaryota"/>
</dbReference>
<evidence type="ECO:0000256" key="1">
    <source>
        <dbReference type="SAM" id="MobiDB-lite"/>
    </source>
</evidence>
<feature type="compositionally biased region" description="Polar residues" evidence="1">
    <location>
        <begin position="235"/>
        <end position="251"/>
    </location>
</feature>
<accession>E6ZNY1</accession>
<dbReference type="VEuPathDB" id="FungiDB:sr15399"/>
<feature type="region of interest" description="Disordered" evidence="1">
    <location>
        <begin position="23"/>
        <end position="68"/>
    </location>
</feature>
<name>E6ZNY1_SPORE</name>
<feature type="compositionally biased region" description="Low complexity" evidence="1">
    <location>
        <begin position="33"/>
        <end position="42"/>
    </location>
</feature>
<feature type="compositionally biased region" description="Basic residues" evidence="1">
    <location>
        <begin position="43"/>
        <end position="53"/>
    </location>
</feature>
<feature type="compositionally biased region" description="Polar residues" evidence="1">
    <location>
        <begin position="180"/>
        <end position="203"/>
    </location>
</feature>
<feature type="region of interest" description="Disordered" evidence="1">
    <location>
        <begin position="158"/>
        <end position="341"/>
    </location>
</feature>
<feature type="compositionally biased region" description="Low complexity" evidence="1">
    <location>
        <begin position="100"/>
        <end position="109"/>
    </location>
</feature>
<dbReference type="EMBL" id="FQ311434">
    <property type="protein sequence ID" value="CBQ68938.1"/>
    <property type="molecule type" value="Genomic_DNA"/>
</dbReference>
<organism evidence="2 3">
    <name type="scientific">Sporisorium reilianum (strain SRZ2)</name>
    <name type="common">Maize head smut fungus</name>
    <dbReference type="NCBI Taxonomy" id="999809"/>
    <lineage>
        <taxon>Eukaryota</taxon>
        <taxon>Fungi</taxon>
        <taxon>Dikarya</taxon>
        <taxon>Basidiomycota</taxon>
        <taxon>Ustilaginomycotina</taxon>
        <taxon>Ustilaginomycetes</taxon>
        <taxon>Ustilaginales</taxon>
        <taxon>Ustilaginaceae</taxon>
        <taxon>Sporisorium</taxon>
    </lineage>
</organism>
<feature type="compositionally biased region" description="Low complexity" evidence="1">
    <location>
        <begin position="56"/>
        <end position="65"/>
    </location>
</feature>
<keyword evidence="3" id="KW-1185">Reference proteome</keyword>
<gene>
    <name evidence="2" type="ORF">sr15399</name>
</gene>
<feature type="compositionally biased region" description="Low complexity" evidence="1">
    <location>
        <begin position="81"/>
        <end position="90"/>
    </location>
</feature>
<dbReference type="OrthoDB" id="2556492at2759"/>
<sequence>MDSAKIFALGLAAGLAIHAVMRKQAKRGEDGASAKQASIASKASKRSKGKKKGKDAASTAAVPEPVVKEIEEKPVAAVAEEAPVAAQTAAQKKKSKKQKQQQSQPAAVAESTPAINNDTVRAKADAAQTAFTASLGDMRDADVDPLPAAYSSVARIPAPEVAAPQPKLSKKELDDGWSSVGGTFPSSASSSAAKLNGTSTAAKTNGAKASIASTNPFAALPDDATTSAVRRLPAKSSTSNGGWTVASSTSKPKAATPMGAITAETKKQRSNANKTQAKKAAKEDADHLQAERLANHRRQQAAEAAKAREAAARPAPKSVPGSSKMPQAKASVDLNGRLVWD</sequence>
<dbReference type="Proteomes" id="UP000008867">
    <property type="component" value="Chromosome 13"/>
</dbReference>
<dbReference type="HOGENOM" id="CLU_809240_0_0_1"/>
<reference evidence="2 3" key="1">
    <citation type="journal article" date="2010" name="Science">
        <title>Pathogenicity determinants in smut fungi revealed by genome comparison.</title>
        <authorList>
            <person name="Schirawski J."/>
            <person name="Mannhaupt G."/>
            <person name="Muench K."/>
            <person name="Brefort T."/>
            <person name="Schipper K."/>
            <person name="Doehlemann G."/>
            <person name="Di Stasio M."/>
            <person name="Roessel N."/>
            <person name="Mendoza-Mendoza A."/>
            <person name="Pester D."/>
            <person name="Mueller O."/>
            <person name="Winterberg B."/>
            <person name="Meyer E."/>
            <person name="Ghareeb H."/>
            <person name="Wollenberg T."/>
            <person name="Muensterkoetter M."/>
            <person name="Wong P."/>
            <person name="Walter M."/>
            <person name="Stukenbrock E."/>
            <person name="Gueldener U."/>
            <person name="Kahmann R."/>
        </authorList>
    </citation>
    <scope>NUCLEOTIDE SEQUENCE [LARGE SCALE GENOMIC DNA]</scope>
    <source>
        <strain evidence="3">SRZ2</strain>
    </source>
</reference>